<gene>
    <name evidence="2" type="ORF">RD110_09645</name>
</gene>
<organism evidence="2 3">
    <name type="scientific">Rhodoferax koreensis</name>
    <dbReference type="NCBI Taxonomy" id="1842727"/>
    <lineage>
        <taxon>Bacteria</taxon>
        <taxon>Pseudomonadati</taxon>
        <taxon>Pseudomonadota</taxon>
        <taxon>Betaproteobacteria</taxon>
        <taxon>Burkholderiales</taxon>
        <taxon>Comamonadaceae</taxon>
        <taxon>Rhodoferax</taxon>
    </lineage>
</organism>
<feature type="domain" description="Protein NO VEIN C-terminal" evidence="1">
    <location>
        <begin position="203"/>
        <end position="280"/>
    </location>
</feature>
<accession>A0A1P8JUK7</accession>
<evidence type="ECO:0000313" key="3">
    <source>
        <dbReference type="Proteomes" id="UP000186609"/>
    </source>
</evidence>
<name>A0A1P8JUK7_9BURK</name>
<protein>
    <recommendedName>
        <fullName evidence="1">Protein NO VEIN C-terminal domain-containing protein</fullName>
    </recommendedName>
</protein>
<dbReference type="Pfam" id="PF13020">
    <property type="entry name" value="NOV_C"/>
    <property type="match status" value="1"/>
</dbReference>
<evidence type="ECO:0000259" key="1">
    <source>
        <dbReference type="Pfam" id="PF13020"/>
    </source>
</evidence>
<dbReference type="STRING" id="1842727.RD110_09645"/>
<proteinExistence type="predicted"/>
<sequence length="304" mass="33526">MESEVNPQVLAVLNEERLSGPRLSPVDIVAKMGVFDAREKAYDHAWLATGDIVIATVWAERVSLGDGGRWFCLDSLDTQQRPDGRPRAPNQVQKAIDRLALLKRTLKEERGFRAVLQTNRVAIADVESDKNAKVSTRVRDPEEWHVAAWDAEQQFAVLVRGPRGFVPSDAQVQEARARCGIPEPVAPDPNASRIFSPEELQAAAMAYVTKHFAGYGYKPEDVRSQNLGYDIEVTNAKGAKLLRVAVKGTTPKGPNFSLSQQELKCSTREPLWKLLVVTDVTGPAAAHKIYKPTEVEQAEGYTAA</sequence>
<dbReference type="EMBL" id="CP019236">
    <property type="protein sequence ID" value="APW37418.1"/>
    <property type="molecule type" value="Genomic_DNA"/>
</dbReference>
<dbReference type="InterPro" id="IPR024975">
    <property type="entry name" value="NOV_C"/>
</dbReference>
<dbReference type="KEGG" id="rhy:RD110_09645"/>
<dbReference type="Proteomes" id="UP000186609">
    <property type="component" value="Chromosome"/>
</dbReference>
<evidence type="ECO:0000313" key="2">
    <source>
        <dbReference type="EMBL" id="APW37418.1"/>
    </source>
</evidence>
<dbReference type="OrthoDB" id="8843698at2"/>
<dbReference type="RefSeq" id="WP_076198929.1">
    <property type="nucleotide sequence ID" value="NZ_CP019236.1"/>
</dbReference>
<reference evidence="2 3" key="1">
    <citation type="submission" date="2017-01" db="EMBL/GenBank/DDBJ databases">
        <authorList>
            <person name="Mah S.A."/>
            <person name="Swanson W.J."/>
            <person name="Moy G.W."/>
            <person name="Vacquier V.D."/>
        </authorList>
    </citation>
    <scope>NUCLEOTIDE SEQUENCE [LARGE SCALE GENOMIC DNA]</scope>
    <source>
        <strain evidence="2 3">DCY110</strain>
    </source>
</reference>
<dbReference type="AlphaFoldDB" id="A0A1P8JUK7"/>
<keyword evidence="3" id="KW-1185">Reference proteome</keyword>